<reference evidence="1" key="1">
    <citation type="journal article" date="2023" name="Mol. Ecol. Resour.">
        <title>Chromosome-level genome assembly of a triploid poplar Populus alba 'Berolinensis'.</title>
        <authorList>
            <person name="Chen S."/>
            <person name="Yu Y."/>
            <person name="Wang X."/>
            <person name="Wang S."/>
            <person name="Zhang T."/>
            <person name="Zhou Y."/>
            <person name="He R."/>
            <person name="Meng N."/>
            <person name="Wang Y."/>
            <person name="Liu W."/>
            <person name="Liu Z."/>
            <person name="Liu J."/>
            <person name="Guo Q."/>
            <person name="Huang H."/>
            <person name="Sederoff R.R."/>
            <person name="Wang G."/>
            <person name="Qu G."/>
            <person name="Chen S."/>
        </authorList>
    </citation>
    <scope>NUCLEOTIDE SEQUENCE</scope>
    <source>
        <strain evidence="1">SC-2020</strain>
    </source>
</reference>
<dbReference type="Proteomes" id="UP001164929">
    <property type="component" value="Chromosome 12"/>
</dbReference>
<dbReference type="AlphaFoldDB" id="A0AAD6Q4U0"/>
<dbReference type="EMBL" id="JAQIZT010000012">
    <property type="protein sequence ID" value="KAJ6977078.1"/>
    <property type="molecule type" value="Genomic_DNA"/>
</dbReference>
<comment type="caution">
    <text evidence="1">The sequence shown here is derived from an EMBL/GenBank/DDBJ whole genome shotgun (WGS) entry which is preliminary data.</text>
</comment>
<protein>
    <submittedName>
        <fullName evidence="1">Uncharacterized protein</fullName>
    </submittedName>
</protein>
<evidence type="ECO:0000313" key="2">
    <source>
        <dbReference type="Proteomes" id="UP001164929"/>
    </source>
</evidence>
<proteinExistence type="predicted"/>
<organism evidence="1 2">
    <name type="scientific">Populus alba x Populus x berolinensis</name>
    <dbReference type="NCBI Taxonomy" id="444605"/>
    <lineage>
        <taxon>Eukaryota</taxon>
        <taxon>Viridiplantae</taxon>
        <taxon>Streptophyta</taxon>
        <taxon>Embryophyta</taxon>
        <taxon>Tracheophyta</taxon>
        <taxon>Spermatophyta</taxon>
        <taxon>Magnoliopsida</taxon>
        <taxon>eudicotyledons</taxon>
        <taxon>Gunneridae</taxon>
        <taxon>Pentapetalae</taxon>
        <taxon>rosids</taxon>
        <taxon>fabids</taxon>
        <taxon>Malpighiales</taxon>
        <taxon>Salicaceae</taxon>
        <taxon>Saliceae</taxon>
        <taxon>Populus</taxon>
    </lineage>
</organism>
<evidence type="ECO:0000313" key="1">
    <source>
        <dbReference type="EMBL" id="KAJ6977078.1"/>
    </source>
</evidence>
<gene>
    <name evidence="1" type="ORF">NC653_029080</name>
</gene>
<keyword evidence="2" id="KW-1185">Reference proteome</keyword>
<accession>A0AAD6Q4U0</accession>
<sequence>MVAVSSSSSEDDISLSVDHEEALTPTRNAASSSVVLQCKGGVSLQRNQFTHKYKIGDTCAPLFWPYGLENNQPPPPSLALPLLVFREPNVTVAPRGSQVTICSSLLAIYSCFCYPCMYPACNSGNKWVSRKSKGKMSPPEASSKEPNQTQSMFPLLYLPLFPAPA</sequence>
<name>A0AAD6Q4U0_9ROSI</name>